<comment type="caution">
    <text evidence="2">The sequence shown here is derived from an EMBL/GenBank/DDBJ whole genome shotgun (WGS) entry which is preliminary data.</text>
</comment>
<gene>
    <name evidence="2" type="primary">slt_11</name>
    <name evidence="2" type="ORF">SDC9_205370</name>
</gene>
<dbReference type="Pfam" id="PF01464">
    <property type="entry name" value="SLT"/>
    <property type="match status" value="1"/>
</dbReference>
<feature type="domain" description="Transglycosylase SLT" evidence="1">
    <location>
        <begin position="2"/>
        <end position="93"/>
    </location>
</feature>
<proteinExistence type="predicted"/>
<accession>A0A645J2L1</accession>
<evidence type="ECO:0000313" key="2">
    <source>
        <dbReference type="EMBL" id="MPN57676.1"/>
    </source>
</evidence>
<name>A0A645J2L1_9ZZZZ</name>
<sequence>MAAIIHVESGNREDAVSEKGALGLMQLMPDTAEWIAGKLGETYNQDSVCEPYTNIRYGCWYLDFLFSRFSSTDTVLAAYNAGHNAVRNWLSDPEYSDDGVTLKRIPYTETEQYVEKVDRAYDKYKALYPKAFN</sequence>
<dbReference type="GO" id="GO:0016829">
    <property type="term" value="F:lyase activity"/>
    <property type="evidence" value="ECO:0007669"/>
    <property type="project" value="UniProtKB-KW"/>
</dbReference>
<reference evidence="2" key="1">
    <citation type="submission" date="2019-08" db="EMBL/GenBank/DDBJ databases">
        <authorList>
            <person name="Kucharzyk K."/>
            <person name="Murdoch R.W."/>
            <person name="Higgins S."/>
            <person name="Loffler F."/>
        </authorList>
    </citation>
    <scope>NUCLEOTIDE SEQUENCE</scope>
</reference>
<keyword evidence="2" id="KW-0456">Lyase</keyword>
<protein>
    <submittedName>
        <fullName evidence="2">Soluble lytic murein transglycosylase</fullName>
        <ecNumber evidence="2">4.2.2.-</ecNumber>
    </submittedName>
</protein>
<dbReference type="PANTHER" id="PTHR37423:SF2">
    <property type="entry name" value="MEMBRANE-BOUND LYTIC MUREIN TRANSGLYCOSYLASE C"/>
    <property type="match status" value="1"/>
</dbReference>
<dbReference type="CDD" id="cd16896">
    <property type="entry name" value="LT_Slt70-like"/>
    <property type="match status" value="1"/>
</dbReference>
<dbReference type="PANTHER" id="PTHR37423">
    <property type="entry name" value="SOLUBLE LYTIC MUREIN TRANSGLYCOSYLASE-RELATED"/>
    <property type="match status" value="1"/>
</dbReference>
<dbReference type="SUPFAM" id="SSF53955">
    <property type="entry name" value="Lysozyme-like"/>
    <property type="match status" value="1"/>
</dbReference>
<dbReference type="InterPro" id="IPR023346">
    <property type="entry name" value="Lysozyme-like_dom_sf"/>
</dbReference>
<dbReference type="EMBL" id="VSSQ01129506">
    <property type="protein sequence ID" value="MPN57676.1"/>
    <property type="molecule type" value="Genomic_DNA"/>
</dbReference>
<dbReference type="EC" id="4.2.2.-" evidence="2"/>
<dbReference type="InterPro" id="IPR008258">
    <property type="entry name" value="Transglycosylase_SLT_dom_1"/>
</dbReference>
<dbReference type="AlphaFoldDB" id="A0A645J2L1"/>
<evidence type="ECO:0000259" key="1">
    <source>
        <dbReference type="Pfam" id="PF01464"/>
    </source>
</evidence>
<organism evidence="2">
    <name type="scientific">bioreactor metagenome</name>
    <dbReference type="NCBI Taxonomy" id="1076179"/>
    <lineage>
        <taxon>unclassified sequences</taxon>
        <taxon>metagenomes</taxon>
        <taxon>ecological metagenomes</taxon>
    </lineage>
</organism>
<dbReference type="Gene3D" id="1.10.530.10">
    <property type="match status" value="1"/>
</dbReference>